<protein>
    <recommendedName>
        <fullName evidence="2">DUF5018 domain-containing protein</fullName>
    </recommendedName>
</protein>
<gene>
    <name evidence="3" type="ORF">KL86DYS2_12930</name>
</gene>
<dbReference type="RefSeq" id="WP_296951098.1">
    <property type="nucleotide sequence ID" value="NZ_LT599021.1"/>
</dbReference>
<dbReference type="AlphaFoldDB" id="A0A212K3B8"/>
<feature type="chain" id="PRO_5011990341" description="DUF5018 domain-containing protein" evidence="1">
    <location>
        <begin position="20"/>
        <end position="567"/>
    </location>
</feature>
<sequence>MRVYLYIFIALLSLYFAGCQDPDTLTPTVERNALTSLNATFTEGKYMEGNDNAGTFTLNITDPSVSEYVIEVPWYYPENTDELTDITRMRLRAELGNNCTLSPGLGIVDLTKDNYYTLTYPDGSKRQINIKGSIYKLRKCEITYFAVSDVANDIEVTGSINNETGVITLISPDDLSNVTVDMSVSPHATFSPSIEDKTFDFNSAKEFTVTAHDGVTKKTYTVKKEVPDKISYGFVEGSQTDLWAINPVSVGLTWGSGNTTLAAIKNHLIVSAGDGTAPVYLNRMTGVLLGKINMGSAKATGCVTNDDNNNLLIVNEAAAGQALNIYRTNSVTATPTLFLSWTNTSGLPISRVVVRGNIDGNAVVLATCDGVSGVSSSSQVVRWDIAGGVIGAPQTITFSNVGGWGGGTSNTRVVPLSTTKSDGYFLSYYSANTLYHVDGSTNAGSSKIVYGDGSSWGYNLNRLDVRVFNNARYLTMGLMSHFPQWGMNAAVYLYDVTSLSILTGDVTNSPALVYKKNLDSNSGSDGISANGDVILVPSTNGFYMHLYYWDNNTKMLGATSFNCIDQN</sequence>
<keyword evidence="1" id="KW-0732">Signal</keyword>
<organism evidence="3">
    <name type="scientific">uncultured Dysgonomonas sp</name>
    <dbReference type="NCBI Taxonomy" id="206096"/>
    <lineage>
        <taxon>Bacteria</taxon>
        <taxon>Pseudomonadati</taxon>
        <taxon>Bacteroidota</taxon>
        <taxon>Bacteroidia</taxon>
        <taxon>Bacteroidales</taxon>
        <taxon>Dysgonomonadaceae</taxon>
        <taxon>Dysgonomonas</taxon>
        <taxon>environmental samples</taxon>
    </lineage>
</organism>
<dbReference type="InterPro" id="IPR032186">
    <property type="entry name" value="DUF5018"/>
</dbReference>
<proteinExistence type="predicted"/>
<feature type="domain" description="DUF5018" evidence="2">
    <location>
        <begin position="6"/>
        <end position="358"/>
    </location>
</feature>
<name>A0A212K3B8_9BACT</name>
<reference evidence="3" key="1">
    <citation type="submission" date="2016-04" db="EMBL/GenBank/DDBJ databases">
        <authorList>
            <person name="Evans L.H."/>
            <person name="Alamgir A."/>
            <person name="Owens N."/>
            <person name="Weber N.D."/>
            <person name="Virtaneva K."/>
            <person name="Barbian K."/>
            <person name="Babar A."/>
            <person name="Rosenke K."/>
        </authorList>
    </citation>
    <scope>NUCLEOTIDE SEQUENCE</scope>
    <source>
        <strain evidence="3">86-2</strain>
    </source>
</reference>
<dbReference type="EMBL" id="FLUL01000001">
    <property type="protein sequence ID" value="SBW06193.1"/>
    <property type="molecule type" value="Genomic_DNA"/>
</dbReference>
<dbReference type="Gene3D" id="2.60.40.2340">
    <property type="match status" value="1"/>
</dbReference>
<dbReference type="Pfam" id="PF16410">
    <property type="entry name" value="DUF5018"/>
    <property type="match status" value="1"/>
</dbReference>
<feature type="signal peptide" evidence="1">
    <location>
        <begin position="1"/>
        <end position="19"/>
    </location>
</feature>
<evidence type="ECO:0000259" key="2">
    <source>
        <dbReference type="Pfam" id="PF16410"/>
    </source>
</evidence>
<accession>A0A212K3B8</accession>
<evidence type="ECO:0000256" key="1">
    <source>
        <dbReference type="SAM" id="SignalP"/>
    </source>
</evidence>
<evidence type="ECO:0000313" key="3">
    <source>
        <dbReference type="EMBL" id="SBW06193.1"/>
    </source>
</evidence>